<keyword evidence="1" id="KW-0472">Membrane</keyword>
<accession>A0ABS1BU38</accession>
<name>A0ABS1BU38_9NEIS</name>
<keyword evidence="3" id="KW-1185">Reference proteome</keyword>
<keyword evidence="1" id="KW-0812">Transmembrane</keyword>
<evidence type="ECO:0000256" key="1">
    <source>
        <dbReference type="SAM" id="Phobius"/>
    </source>
</evidence>
<gene>
    <name evidence="2" type="ORF">JDW22_09370</name>
</gene>
<evidence type="ECO:0000313" key="2">
    <source>
        <dbReference type="EMBL" id="MBK0396774.1"/>
    </source>
</evidence>
<comment type="caution">
    <text evidence="2">The sequence shown here is derived from an EMBL/GenBank/DDBJ whole genome shotgun (WGS) entry which is preliminary data.</text>
</comment>
<reference evidence="2 3" key="1">
    <citation type="journal article" date="2021" name="Pathogens">
        <title>Isolation and Characterization of Kingella bonacorsii sp. nov., A Novel Kingella Species Detected in a Stable Periodontitis Subject.</title>
        <authorList>
            <person name="Antezack A."/>
            <person name="Boxberger M."/>
            <person name="Rolland C."/>
            <person name="Monnet-Corti V."/>
            <person name="La Scola B."/>
        </authorList>
    </citation>
    <scope>NUCLEOTIDE SEQUENCE [LARGE SCALE GENOMIC DNA]</scope>
    <source>
        <strain evidence="2 3">Marseille-Q4569</strain>
    </source>
</reference>
<dbReference type="RefSeq" id="WP_200522841.1">
    <property type="nucleotide sequence ID" value="NZ_JAEHNZ010000003.1"/>
</dbReference>
<proteinExistence type="predicted"/>
<keyword evidence="1" id="KW-1133">Transmembrane helix</keyword>
<evidence type="ECO:0000313" key="3">
    <source>
        <dbReference type="Proteomes" id="UP000614058"/>
    </source>
</evidence>
<sequence length="49" mass="5499">MSNKIPAYAGMTAVIVFQAAVGVLLRFHTLFNQLFGSEMPPFYFRFQAA</sequence>
<dbReference type="EMBL" id="JAEHNZ010000003">
    <property type="protein sequence ID" value="MBK0396774.1"/>
    <property type="molecule type" value="Genomic_DNA"/>
</dbReference>
<feature type="transmembrane region" description="Helical" evidence="1">
    <location>
        <begin position="6"/>
        <end position="25"/>
    </location>
</feature>
<protein>
    <submittedName>
        <fullName evidence="2">Uncharacterized protein</fullName>
    </submittedName>
</protein>
<dbReference type="Proteomes" id="UP000614058">
    <property type="component" value="Unassembled WGS sequence"/>
</dbReference>
<organism evidence="2 3">
    <name type="scientific">Kingella bonacorsii</name>
    <dbReference type="NCBI Taxonomy" id="2796361"/>
    <lineage>
        <taxon>Bacteria</taxon>
        <taxon>Pseudomonadati</taxon>
        <taxon>Pseudomonadota</taxon>
        <taxon>Betaproteobacteria</taxon>
        <taxon>Neisseriales</taxon>
        <taxon>Neisseriaceae</taxon>
        <taxon>Kingella</taxon>
    </lineage>
</organism>